<evidence type="ECO:0000256" key="6">
    <source>
        <dbReference type="ARBA" id="ARBA00023136"/>
    </source>
</evidence>
<organism evidence="10 11">
    <name type="scientific">Agromyces salentinus</name>
    <dbReference type="NCBI Taxonomy" id="269421"/>
    <lineage>
        <taxon>Bacteria</taxon>
        <taxon>Bacillati</taxon>
        <taxon>Actinomycetota</taxon>
        <taxon>Actinomycetes</taxon>
        <taxon>Micrococcales</taxon>
        <taxon>Microbacteriaceae</taxon>
        <taxon>Agromyces</taxon>
    </lineage>
</organism>
<sequence length="586" mass="61110">MTSVADKPTTGSIPAAPAQRTPREVIIAISGLVVAMFVAVISGTVVSTSMPLIIADLGGDQTAYTWVITASLLAMAVSTPIWGKLADLVNRKALLMAAIGLFVVGTAIAGFAQDTTTLIAVRVVQGLGAGGLMSLVMILIAVIISPRERGKYMGFVGGIMAVATIGGPLLGGVITDAWGWRANFFLPVPLAVIALIVISRTLHLPPMPKRPVKIDYLGIVLLAVGVSLLLIWVSLGGSEFEWDSMTSYVMIGVSALAIIGFIVTEFFVAEPIVPMTLFKNRTFTLSVIASVAIGVSMFATSVFLAQYFQLARGATPTESGLMTIPMIVGQMGASIVIGALISKFGKWKPFMLLGSVLVVAGAYLMTTLSYDTDYLWVSVYMVVLGAGLGMVMQNLTLVVQNDTPASQLGAASSNVNFFRTIAGTIGVTVMGSLLATQVGTHITSGLKNYTPTSPEDVDALKGLAGGGIPHVSELPDGIRVIIENAYGNGIADVFWVAVPLAVLSVIAIAFLPNKALSTKTSAEQLKEEFEQVAIDLAEAEIGSPVSSSIQAVEADAAAERSTKTATRRRGGGAHAADTASTEDGDR</sequence>
<reference evidence="10 11" key="1">
    <citation type="journal article" date="2019" name="Int. J. Syst. Evol. Microbiol.">
        <title>The Global Catalogue of Microorganisms (GCM) 10K type strain sequencing project: providing services to taxonomists for standard genome sequencing and annotation.</title>
        <authorList>
            <consortium name="The Broad Institute Genomics Platform"/>
            <consortium name="The Broad Institute Genome Sequencing Center for Infectious Disease"/>
            <person name="Wu L."/>
            <person name="Ma J."/>
        </authorList>
    </citation>
    <scope>NUCLEOTIDE SEQUENCE [LARGE SCALE GENOMIC DNA]</scope>
    <source>
        <strain evidence="10 11">JCM 14323</strain>
    </source>
</reference>
<feature type="transmembrane region" description="Helical" evidence="8">
    <location>
        <begin position="416"/>
        <end position="435"/>
    </location>
</feature>
<dbReference type="NCBIfam" id="TIGR00711">
    <property type="entry name" value="efflux_EmrB"/>
    <property type="match status" value="1"/>
</dbReference>
<feature type="transmembrane region" description="Helical" evidence="8">
    <location>
        <begin position="25"/>
        <end position="43"/>
    </location>
</feature>
<dbReference type="EMBL" id="BAAANK010000001">
    <property type="protein sequence ID" value="GAA1825052.1"/>
    <property type="molecule type" value="Genomic_DNA"/>
</dbReference>
<accession>A0ABN2MFW0</accession>
<dbReference type="Proteomes" id="UP001501746">
    <property type="component" value="Unassembled WGS sequence"/>
</dbReference>
<dbReference type="InterPro" id="IPR004638">
    <property type="entry name" value="EmrB-like"/>
</dbReference>
<evidence type="ECO:0000256" key="7">
    <source>
        <dbReference type="SAM" id="MobiDB-lite"/>
    </source>
</evidence>
<feature type="transmembrane region" description="Helical" evidence="8">
    <location>
        <begin position="493"/>
        <end position="511"/>
    </location>
</feature>
<dbReference type="SUPFAM" id="SSF103473">
    <property type="entry name" value="MFS general substrate transporter"/>
    <property type="match status" value="1"/>
</dbReference>
<evidence type="ECO:0000256" key="5">
    <source>
        <dbReference type="ARBA" id="ARBA00022989"/>
    </source>
</evidence>
<gene>
    <name evidence="10" type="ORF">GCM10009750_05060</name>
</gene>
<dbReference type="Gene3D" id="1.20.1250.20">
    <property type="entry name" value="MFS general substrate transporter like domains"/>
    <property type="match status" value="1"/>
</dbReference>
<dbReference type="PANTHER" id="PTHR23501">
    <property type="entry name" value="MAJOR FACILITATOR SUPERFAMILY"/>
    <property type="match status" value="1"/>
</dbReference>
<dbReference type="InterPro" id="IPR011701">
    <property type="entry name" value="MFS"/>
</dbReference>
<feature type="region of interest" description="Disordered" evidence="7">
    <location>
        <begin position="543"/>
        <end position="586"/>
    </location>
</feature>
<feature type="transmembrane region" description="Helical" evidence="8">
    <location>
        <begin position="63"/>
        <end position="82"/>
    </location>
</feature>
<comment type="subcellular location">
    <subcellularLocation>
        <location evidence="1">Cell membrane</location>
        <topology evidence="1">Multi-pass membrane protein</topology>
    </subcellularLocation>
</comment>
<protein>
    <submittedName>
        <fullName evidence="10">MFS transporter</fullName>
    </submittedName>
</protein>
<feature type="domain" description="Major facilitator superfamily (MFS) profile" evidence="9">
    <location>
        <begin position="28"/>
        <end position="516"/>
    </location>
</feature>
<dbReference type="Gene3D" id="1.20.1720.10">
    <property type="entry name" value="Multidrug resistance protein D"/>
    <property type="match status" value="1"/>
</dbReference>
<feature type="transmembrane region" description="Helical" evidence="8">
    <location>
        <begin position="184"/>
        <end position="202"/>
    </location>
</feature>
<dbReference type="InterPro" id="IPR020846">
    <property type="entry name" value="MFS_dom"/>
</dbReference>
<keyword evidence="11" id="KW-1185">Reference proteome</keyword>
<feature type="transmembrane region" description="Helical" evidence="8">
    <location>
        <begin position="285"/>
        <end position="308"/>
    </location>
</feature>
<keyword evidence="2" id="KW-0813">Transport</keyword>
<evidence type="ECO:0000313" key="11">
    <source>
        <dbReference type="Proteomes" id="UP001501746"/>
    </source>
</evidence>
<feature type="transmembrane region" description="Helical" evidence="8">
    <location>
        <begin position="350"/>
        <end position="368"/>
    </location>
</feature>
<comment type="caution">
    <text evidence="10">The sequence shown here is derived from an EMBL/GenBank/DDBJ whole genome shotgun (WGS) entry which is preliminary data.</text>
</comment>
<evidence type="ECO:0000256" key="2">
    <source>
        <dbReference type="ARBA" id="ARBA00022448"/>
    </source>
</evidence>
<evidence type="ECO:0000313" key="10">
    <source>
        <dbReference type="EMBL" id="GAA1825052.1"/>
    </source>
</evidence>
<feature type="transmembrane region" description="Helical" evidence="8">
    <location>
        <begin position="214"/>
        <end position="235"/>
    </location>
</feature>
<dbReference type="PANTHER" id="PTHR23501:SF197">
    <property type="entry name" value="COMD"/>
    <property type="match status" value="1"/>
</dbReference>
<keyword evidence="6 8" id="KW-0472">Membrane</keyword>
<feature type="transmembrane region" description="Helical" evidence="8">
    <location>
        <begin position="119"/>
        <end position="143"/>
    </location>
</feature>
<dbReference type="PROSITE" id="PS50850">
    <property type="entry name" value="MFS"/>
    <property type="match status" value="1"/>
</dbReference>
<evidence type="ECO:0000256" key="3">
    <source>
        <dbReference type="ARBA" id="ARBA00022475"/>
    </source>
</evidence>
<dbReference type="InterPro" id="IPR036259">
    <property type="entry name" value="MFS_trans_sf"/>
</dbReference>
<feature type="transmembrane region" description="Helical" evidence="8">
    <location>
        <begin position="374"/>
        <end position="395"/>
    </location>
</feature>
<name>A0ABN2MFW0_9MICO</name>
<evidence type="ECO:0000256" key="4">
    <source>
        <dbReference type="ARBA" id="ARBA00022692"/>
    </source>
</evidence>
<dbReference type="PRINTS" id="PR01036">
    <property type="entry name" value="TCRTETB"/>
</dbReference>
<feature type="transmembrane region" description="Helical" evidence="8">
    <location>
        <begin position="155"/>
        <end position="178"/>
    </location>
</feature>
<keyword evidence="4 8" id="KW-0812">Transmembrane</keyword>
<proteinExistence type="predicted"/>
<dbReference type="CDD" id="cd17502">
    <property type="entry name" value="MFS_Azr1_MDR_like"/>
    <property type="match status" value="1"/>
</dbReference>
<feature type="transmembrane region" description="Helical" evidence="8">
    <location>
        <begin position="94"/>
        <end position="113"/>
    </location>
</feature>
<keyword evidence="5 8" id="KW-1133">Transmembrane helix</keyword>
<evidence type="ECO:0000256" key="1">
    <source>
        <dbReference type="ARBA" id="ARBA00004651"/>
    </source>
</evidence>
<keyword evidence="3" id="KW-1003">Cell membrane</keyword>
<dbReference type="Pfam" id="PF07690">
    <property type="entry name" value="MFS_1"/>
    <property type="match status" value="1"/>
</dbReference>
<feature type="transmembrane region" description="Helical" evidence="8">
    <location>
        <begin position="320"/>
        <end position="341"/>
    </location>
</feature>
<evidence type="ECO:0000256" key="8">
    <source>
        <dbReference type="SAM" id="Phobius"/>
    </source>
</evidence>
<feature type="transmembrane region" description="Helical" evidence="8">
    <location>
        <begin position="247"/>
        <end position="273"/>
    </location>
</feature>
<evidence type="ECO:0000259" key="9">
    <source>
        <dbReference type="PROSITE" id="PS50850"/>
    </source>
</evidence>